<gene>
    <name evidence="3" type="ORF">FIBSPDRAFT_1049810</name>
</gene>
<dbReference type="InterPro" id="IPR001810">
    <property type="entry name" value="F-box_dom"/>
</dbReference>
<dbReference type="Proteomes" id="UP000076532">
    <property type="component" value="Unassembled WGS sequence"/>
</dbReference>
<organism evidence="3 4">
    <name type="scientific">Athelia psychrophila</name>
    <dbReference type="NCBI Taxonomy" id="1759441"/>
    <lineage>
        <taxon>Eukaryota</taxon>
        <taxon>Fungi</taxon>
        <taxon>Dikarya</taxon>
        <taxon>Basidiomycota</taxon>
        <taxon>Agaricomycotina</taxon>
        <taxon>Agaricomycetes</taxon>
        <taxon>Agaricomycetidae</taxon>
        <taxon>Atheliales</taxon>
        <taxon>Atheliaceae</taxon>
        <taxon>Athelia</taxon>
    </lineage>
</organism>
<evidence type="ECO:0000313" key="4">
    <source>
        <dbReference type="Proteomes" id="UP000076532"/>
    </source>
</evidence>
<feature type="region of interest" description="Disordered" evidence="1">
    <location>
        <begin position="408"/>
        <end position="472"/>
    </location>
</feature>
<dbReference type="AlphaFoldDB" id="A0A166BQY6"/>
<accession>A0A166BQY6</accession>
<keyword evidence="4" id="KW-1185">Reference proteome</keyword>
<evidence type="ECO:0000313" key="3">
    <source>
        <dbReference type="EMBL" id="KZP12894.1"/>
    </source>
</evidence>
<feature type="compositionally biased region" description="Acidic residues" evidence="1">
    <location>
        <begin position="455"/>
        <end position="472"/>
    </location>
</feature>
<dbReference type="PROSITE" id="PS50181">
    <property type="entry name" value="FBOX"/>
    <property type="match status" value="1"/>
</dbReference>
<evidence type="ECO:0000256" key="1">
    <source>
        <dbReference type="SAM" id="MobiDB-lite"/>
    </source>
</evidence>
<protein>
    <recommendedName>
        <fullName evidence="2">F-box domain-containing protein</fullName>
    </recommendedName>
</protein>
<feature type="domain" description="F-box" evidence="2">
    <location>
        <begin position="1"/>
        <end position="43"/>
    </location>
</feature>
<reference evidence="3 4" key="1">
    <citation type="journal article" date="2016" name="Mol. Biol. Evol.">
        <title>Comparative Genomics of Early-Diverging Mushroom-Forming Fungi Provides Insights into the Origins of Lignocellulose Decay Capabilities.</title>
        <authorList>
            <person name="Nagy L.G."/>
            <person name="Riley R."/>
            <person name="Tritt A."/>
            <person name="Adam C."/>
            <person name="Daum C."/>
            <person name="Floudas D."/>
            <person name="Sun H."/>
            <person name="Yadav J.S."/>
            <person name="Pangilinan J."/>
            <person name="Larsson K.H."/>
            <person name="Matsuura K."/>
            <person name="Barry K."/>
            <person name="Labutti K."/>
            <person name="Kuo R."/>
            <person name="Ohm R.A."/>
            <person name="Bhattacharya S.S."/>
            <person name="Shirouzu T."/>
            <person name="Yoshinaga Y."/>
            <person name="Martin F.M."/>
            <person name="Grigoriev I.V."/>
            <person name="Hibbett D.S."/>
        </authorList>
    </citation>
    <scope>NUCLEOTIDE SEQUENCE [LARGE SCALE GENOMIC DNA]</scope>
    <source>
        <strain evidence="3 4">CBS 109695</strain>
    </source>
</reference>
<proteinExistence type="predicted"/>
<sequence length="472" mass="52162">MRSLPVEVLEIIVQTTSTEDQLELCISCKLLNELAVRSLYKVIDLAKSPAKAVRCCKTLVSNKSAALAVRSIRIANGAPGSHYLRGYNHLVERVLKFLPRLVELFLKISTSLFTTVIDHCVLPNLLRFVVISPFTASVVAFIRRHPKIQVLRYSGPAFNAHDLGDIDLPALNVYHGPANIIPNILAVSPVRKLVVVWNIDGPHVNEEARGDYDRIFASLVFASVEHLDVMTQGWNLKLLSAISKYFPLLRAIDLRKATALVASGGVTIDNLYDSLRDALPAFQHLRSINLTHIHERSSPVSSSDLDKEFEIVMGWGDICPSVDTCTLPSGVTWLRVPHAWLPRMEDSDHDFLIKWHCMNMASGKYPALWKCAMEMFQDTALWLANPELLAQFLQLDLTSLQAIANTESESVVGSDGDSGEEEASENDTDPDEDSDGEEGNQDDADQDSDHMTDGAESEGDSDGEEEVSVGED</sequence>
<dbReference type="OrthoDB" id="3190489at2759"/>
<evidence type="ECO:0000259" key="2">
    <source>
        <dbReference type="PROSITE" id="PS50181"/>
    </source>
</evidence>
<name>A0A166BQY6_9AGAM</name>
<feature type="compositionally biased region" description="Acidic residues" evidence="1">
    <location>
        <begin position="417"/>
        <end position="446"/>
    </location>
</feature>
<dbReference type="EMBL" id="KV417641">
    <property type="protein sequence ID" value="KZP12894.1"/>
    <property type="molecule type" value="Genomic_DNA"/>
</dbReference>